<comment type="caution">
    <text evidence="1">The sequence shown here is derived from an EMBL/GenBank/DDBJ whole genome shotgun (WGS) entry which is preliminary data.</text>
</comment>
<dbReference type="EMBL" id="BJWF01000063">
    <property type="protein sequence ID" value="GEL93272.1"/>
    <property type="molecule type" value="Genomic_DNA"/>
</dbReference>
<name>A0A511J5I4_9ENTE</name>
<evidence type="ECO:0000313" key="1">
    <source>
        <dbReference type="EMBL" id="GEL93272.1"/>
    </source>
</evidence>
<sequence length="68" mass="8146">MKVIERERQILSIMKKKKLSEIPYTVCIKGLSENEILKFQGEIKSFKYLSRFYKREGDRVCLLFKVSK</sequence>
<organism evidence="1 2">
    <name type="scientific">Enterococcus villorum</name>
    <dbReference type="NCBI Taxonomy" id="112904"/>
    <lineage>
        <taxon>Bacteria</taxon>
        <taxon>Bacillati</taxon>
        <taxon>Bacillota</taxon>
        <taxon>Bacilli</taxon>
        <taxon>Lactobacillales</taxon>
        <taxon>Enterococcaceae</taxon>
        <taxon>Enterococcus</taxon>
    </lineage>
</organism>
<evidence type="ECO:0000313" key="2">
    <source>
        <dbReference type="Proteomes" id="UP000321830"/>
    </source>
</evidence>
<dbReference type="RefSeq" id="WP_010750452.1">
    <property type="nucleotide sequence ID" value="NZ_BJWF01000063.1"/>
</dbReference>
<protein>
    <submittedName>
        <fullName evidence="1">Uncharacterized protein</fullName>
    </submittedName>
</protein>
<gene>
    <name evidence="1" type="ORF">EVI01_26090</name>
</gene>
<reference evidence="1 2" key="1">
    <citation type="submission" date="2019-07" db="EMBL/GenBank/DDBJ databases">
        <title>Whole genome shotgun sequence of Enterococcus villorum NBRC 100699.</title>
        <authorList>
            <person name="Hosoyama A."/>
            <person name="Uohara A."/>
            <person name="Ohji S."/>
            <person name="Ichikawa N."/>
        </authorList>
    </citation>
    <scope>NUCLEOTIDE SEQUENCE [LARGE SCALE GENOMIC DNA]</scope>
    <source>
        <strain evidence="1 2">NBRC 100699</strain>
    </source>
</reference>
<accession>A0A511J5I4</accession>
<dbReference type="AlphaFoldDB" id="A0A511J5I4"/>
<dbReference type="Proteomes" id="UP000321830">
    <property type="component" value="Unassembled WGS sequence"/>
</dbReference>
<proteinExistence type="predicted"/>